<keyword evidence="2" id="KW-0238">DNA-binding</keyword>
<evidence type="ECO:0000313" key="5">
    <source>
        <dbReference type="EMBL" id="MDX8494047.1"/>
    </source>
</evidence>
<dbReference type="Gene3D" id="1.10.10.10">
    <property type="entry name" value="Winged helix-like DNA-binding domain superfamily/Winged helix DNA-binding domain"/>
    <property type="match status" value="1"/>
</dbReference>
<name>A0ABU4Z7Q9_9HYPH</name>
<keyword evidence="6" id="KW-1185">Reference proteome</keyword>
<comment type="caution">
    <text evidence="5">The sequence shown here is derived from an EMBL/GenBank/DDBJ whole genome shotgun (WGS) entry which is preliminary data.</text>
</comment>
<dbReference type="RefSeq" id="WP_320227925.1">
    <property type="nucleotide sequence ID" value="NZ_JAVIJB010000022.1"/>
</dbReference>
<reference evidence="5 6" key="1">
    <citation type="submission" date="2023-08" db="EMBL/GenBank/DDBJ databases">
        <title>Implementing the SeqCode for naming new Mesorhizobium species isolated from Vachellia karroo root nodules.</title>
        <authorList>
            <person name="Van Lill M."/>
        </authorList>
    </citation>
    <scope>NUCLEOTIDE SEQUENCE [LARGE SCALE GENOMIC DNA]</scope>
    <source>
        <strain evidence="5 6">VK22B</strain>
    </source>
</reference>
<evidence type="ECO:0000256" key="2">
    <source>
        <dbReference type="ARBA" id="ARBA00023125"/>
    </source>
</evidence>
<proteinExistence type="predicted"/>
<dbReference type="InterPro" id="IPR036390">
    <property type="entry name" value="WH_DNA-bd_sf"/>
</dbReference>
<dbReference type="InterPro" id="IPR008920">
    <property type="entry name" value="TF_FadR/GntR_C"/>
</dbReference>
<dbReference type="Proteomes" id="UP001271249">
    <property type="component" value="Unassembled WGS sequence"/>
</dbReference>
<dbReference type="SMART" id="SM00345">
    <property type="entry name" value="HTH_GNTR"/>
    <property type="match status" value="1"/>
</dbReference>
<evidence type="ECO:0000259" key="4">
    <source>
        <dbReference type="PROSITE" id="PS50949"/>
    </source>
</evidence>
<sequence>MTQSSRAESVYVSLRRAIIEQALRPGMKLPEDAIGEQFGVSRTSVRNALVRLSAEGLVEVRNNRGACVAEPTLEEALDIFSLRRCLEREVVNRLSRKITPAQFAALEAHVRLEKDAVGSNGPLSIRLAGEFHILLAELTGSKPLTRYVSEIVSRCSLILALYSRPHSDQCGVDEHVEIIQALRQHDPSRAMHAMEHHLEALETRAQISNQAEPDVRSILSKYVRTG</sequence>
<dbReference type="Pfam" id="PF07729">
    <property type="entry name" value="FCD"/>
    <property type="match status" value="1"/>
</dbReference>
<dbReference type="Pfam" id="PF00392">
    <property type="entry name" value="GntR"/>
    <property type="match status" value="1"/>
</dbReference>
<dbReference type="SUPFAM" id="SSF48008">
    <property type="entry name" value="GntR ligand-binding domain-like"/>
    <property type="match status" value="1"/>
</dbReference>
<dbReference type="PANTHER" id="PTHR43537">
    <property type="entry name" value="TRANSCRIPTIONAL REGULATOR, GNTR FAMILY"/>
    <property type="match status" value="1"/>
</dbReference>
<dbReference type="CDD" id="cd07377">
    <property type="entry name" value="WHTH_GntR"/>
    <property type="match status" value="1"/>
</dbReference>
<keyword evidence="1" id="KW-0805">Transcription regulation</keyword>
<dbReference type="SMART" id="SM00895">
    <property type="entry name" value="FCD"/>
    <property type="match status" value="1"/>
</dbReference>
<dbReference type="Gene3D" id="1.20.120.530">
    <property type="entry name" value="GntR ligand-binding domain-like"/>
    <property type="match status" value="1"/>
</dbReference>
<accession>A0ABU4Z7Q9</accession>
<organism evidence="5 6">
    <name type="scientific">Mesorhizobium captivum</name>
    <dbReference type="NCBI Taxonomy" id="3072319"/>
    <lineage>
        <taxon>Bacteria</taxon>
        <taxon>Pseudomonadati</taxon>
        <taxon>Pseudomonadota</taxon>
        <taxon>Alphaproteobacteria</taxon>
        <taxon>Hyphomicrobiales</taxon>
        <taxon>Phyllobacteriaceae</taxon>
        <taxon>Mesorhizobium</taxon>
    </lineage>
</organism>
<feature type="domain" description="HTH gntR-type" evidence="4">
    <location>
        <begin position="4"/>
        <end position="71"/>
    </location>
</feature>
<dbReference type="SUPFAM" id="SSF46785">
    <property type="entry name" value="Winged helix' DNA-binding domain"/>
    <property type="match status" value="1"/>
</dbReference>
<keyword evidence="3" id="KW-0804">Transcription</keyword>
<dbReference type="EMBL" id="JAVIJC010000023">
    <property type="protein sequence ID" value="MDX8494047.1"/>
    <property type="molecule type" value="Genomic_DNA"/>
</dbReference>
<dbReference type="InterPro" id="IPR036388">
    <property type="entry name" value="WH-like_DNA-bd_sf"/>
</dbReference>
<gene>
    <name evidence="5" type="ORF">RFN29_20990</name>
</gene>
<evidence type="ECO:0000256" key="1">
    <source>
        <dbReference type="ARBA" id="ARBA00023015"/>
    </source>
</evidence>
<dbReference type="PRINTS" id="PR00035">
    <property type="entry name" value="HTHGNTR"/>
</dbReference>
<evidence type="ECO:0000256" key="3">
    <source>
        <dbReference type="ARBA" id="ARBA00023163"/>
    </source>
</evidence>
<evidence type="ECO:0000313" key="6">
    <source>
        <dbReference type="Proteomes" id="UP001271249"/>
    </source>
</evidence>
<dbReference type="InterPro" id="IPR011711">
    <property type="entry name" value="GntR_C"/>
</dbReference>
<protein>
    <submittedName>
        <fullName evidence="5">GntR family transcriptional regulator</fullName>
    </submittedName>
</protein>
<dbReference type="PANTHER" id="PTHR43537:SF53">
    <property type="entry name" value="HTH-TYPE TRANSCRIPTIONAL REPRESSOR NANR"/>
    <property type="match status" value="1"/>
</dbReference>
<dbReference type="PROSITE" id="PS50949">
    <property type="entry name" value="HTH_GNTR"/>
    <property type="match status" value="1"/>
</dbReference>
<dbReference type="InterPro" id="IPR000524">
    <property type="entry name" value="Tscrpt_reg_HTH_GntR"/>
</dbReference>